<gene>
    <name evidence="2" type="ORF">J2R62_18445</name>
</gene>
<organism evidence="2 3">
    <name type="scientific">Plesiomonas shigelloides</name>
    <name type="common">Aeromonas shigelloides</name>
    <dbReference type="NCBI Taxonomy" id="703"/>
    <lineage>
        <taxon>Bacteria</taxon>
        <taxon>Pseudomonadati</taxon>
        <taxon>Pseudomonadota</taxon>
        <taxon>Gammaproteobacteria</taxon>
        <taxon>Enterobacterales</taxon>
        <taxon>Enterobacteriaceae</taxon>
        <taxon>Plesiomonas</taxon>
    </lineage>
</organism>
<feature type="compositionally biased region" description="Basic and acidic residues" evidence="1">
    <location>
        <begin position="1"/>
        <end position="10"/>
    </location>
</feature>
<proteinExistence type="predicted"/>
<name>A0A8I1W915_PLESH</name>
<evidence type="ECO:0000256" key="1">
    <source>
        <dbReference type="SAM" id="MobiDB-lite"/>
    </source>
</evidence>
<accession>A0A8I1W915</accession>
<protein>
    <submittedName>
        <fullName evidence="2">Flavodoxin</fullName>
    </submittedName>
</protein>
<dbReference type="EMBL" id="JAFNAA010000305">
    <property type="protein sequence ID" value="MBO1110099.1"/>
    <property type="molecule type" value="Genomic_DNA"/>
</dbReference>
<comment type="caution">
    <text evidence="2">The sequence shown here is derived from an EMBL/GenBank/DDBJ whole genome shotgun (WGS) entry which is preliminary data.</text>
</comment>
<evidence type="ECO:0000313" key="2">
    <source>
        <dbReference type="EMBL" id="MBO1110099.1"/>
    </source>
</evidence>
<dbReference type="Proteomes" id="UP000664658">
    <property type="component" value="Unassembled WGS sequence"/>
</dbReference>
<sequence>GAGRKFDALRQEQGAQRVMNRLELDATEHPEPE</sequence>
<feature type="non-terminal residue" evidence="2">
    <location>
        <position position="1"/>
    </location>
</feature>
<dbReference type="AlphaFoldDB" id="A0A8I1W915"/>
<feature type="compositionally biased region" description="Basic and acidic residues" evidence="1">
    <location>
        <begin position="20"/>
        <end position="33"/>
    </location>
</feature>
<reference evidence="2" key="1">
    <citation type="submission" date="2021-03" db="EMBL/GenBank/DDBJ databases">
        <title>Plesiomonas shigelloides zfcc0051, isolated from zebrafish feces.</title>
        <authorList>
            <person name="Vanderhoek Z."/>
            <person name="Gaulke C."/>
        </authorList>
    </citation>
    <scope>NUCLEOTIDE SEQUENCE</scope>
    <source>
        <strain evidence="2">Zfcc0051</strain>
    </source>
</reference>
<feature type="region of interest" description="Disordered" evidence="1">
    <location>
        <begin position="1"/>
        <end position="33"/>
    </location>
</feature>
<evidence type="ECO:0000313" key="3">
    <source>
        <dbReference type="Proteomes" id="UP000664658"/>
    </source>
</evidence>